<reference evidence="7" key="2">
    <citation type="submission" date="2021-01" db="EMBL/GenBank/DDBJ databases">
        <authorList>
            <person name="Schikora-Tamarit M.A."/>
        </authorList>
    </citation>
    <scope>NUCLEOTIDE SEQUENCE</scope>
    <source>
        <strain evidence="7">CBS6075</strain>
    </source>
</reference>
<reference evidence="7" key="1">
    <citation type="journal article" date="2021" name="Open Biol.">
        <title>Shared evolutionary footprints suggest mitochondrial oxidative damage underlies multiple complex I losses in fungi.</title>
        <authorList>
            <person name="Schikora-Tamarit M.A."/>
            <person name="Marcet-Houben M."/>
            <person name="Nosek J."/>
            <person name="Gabaldon T."/>
        </authorList>
    </citation>
    <scope>NUCLEOTIDE SEQUENCE</scope>
    <source>
        <strain evidence="7">CBS6075</strain>
    </source>
</reference>
<dbReference type="Pfam" id="PF11969">
    <property type="entry name" value="DcpS_C"/>
    <property type="match status" value="1"/>
</dbReference>
<comment type="subcellular location">
    <subcellularLocation>
        <location evidence="1">Cytoplasm</location>
    </subcellularLocation>
</comment>
<accession>A0A9P8PBZ5</accession>
<dbReference type="GO" id="GO:0005634">
    <property type="term" value="C:nucleus"/>
    <property type="evidence" value="ECO:0007669"/>
    <property type="project" value="TreeGrafter"/>
</dbReference>
<evidence type="ECO:0000256" key="6">
    <source>
        <dbReference type="PIRSR" id="PIRSR028973-2"/>
    </source>
</evidence>
<dbReference type="PROSITE" id="PS00892">
    <property type="entry name" value="HIT_1"/>
    <property type="match status" value="1"/>
</dbReference>
<feature type="binding site" evidence="6">
    <location>
        <position position="142"/>
    </location>
    <ligand>
        <name>substrate</name>
    </ligand>
</feature>
<dbReference type="GeneID" id="70234400"/>
<dbReference type="GO" id="GO:0000932">
    <property type="term" value="C:P-body"/>
    <property type="evidence" value="ECO:0007669"/>
    <property type="project" value="TreeGrafter"/>
</dbReference>
<dbReference type="OrthoDB" id="10264956at2759"/>
<name>A0A9P8PBZ5_9ASCO</name>
<evidence type="ECO:0008006" key="9">
    <source>
        <dbReference type="Google" id="ProtNLM"/>
    </source>
</evidence>
<feature type="binding site" evidence="6">
    <location>
        <position position="158"/>
    </location>
    <ligand>
        <name>substrate</name>
    </ligand>
</feature>
<gene>
    <name evidence="7" type="ORF">OGAPHI_002433</name>
</gene>
<dbReference type="RefSeq" id="XP_046063093.1">
    <property type="nucleotide sequence ID" value="XM_046203303.1"/>
</dbReference>
<dbReference type="PANTHER" id="PTHR12978">
    <property type="entry name" value="HISTIDINE TRIAD HIT PROTEIN MEMBER"/>
    <property type="match status" value="1"/>
</dbReference>
<dbReference type="EMBL" id="JAEUBE010000158">
    <property type="protein sequence ID" value="KAH3668679.1"/>
    <property type="molecule type" value="Genomic_DNA"/>
</dbReference>
<dbReference type="InterPro" id="IPR011145">
    <property type="entry name" value="Scavenger_mRNA_decap_enz_N"/>
</dbReference>
<dbReference type="Pfam" id="PF05652">
    <property type="entry name" value="DcpS"/>
    <property type="match status" value="1"/>
</dbReference>
<dbReference type="InterPro" id="IPR019808">
    <property type="entry name" value="Histidine_triad_CS"/>
</dbReference>
<comment type="caution">
    <text evidence="7">The sequence shown here is derived from an EMBL/GenBank/DDBJ whole genome shotgun (WGS) entry which is preliminary data.</text>
</comment>
<protein>
    <recommendedName>
        <fullName evidence="9">M7GpppX diphosphatase</fullName>
    </recommendedName>
</protein>
<dbReference type="GO" id="GO:0000340">
    <property type="term" value="F:RNA 7-methylguanosine cap binding"/>
    <property type="evidence" value="ECO:0007669"/>
    <property type="project" value="TreeGrafter"/>
</dbReference>
<dbReference type="InterPro" id="IPR008594">
    <property type="entry name" value="DcpS/DCS2"/>
</dbReference>
<dbReference type="AlphaFoldDB" id="A0A9P8PBZ5"/>
<evidence type="ECO:0000256" key="4">
    <source>
        <dbReference type="ARBA" id="ARBA00022553"/>
    </source>
</evidence>
<feature type="binding site" evidence="6">
    <location>
        <begin position="221"/>
        <end position="232"/>
    </location>
    <ligand>
        <name>substrate</name>
    </ligand>
</feature>
<organism evidence="7 8">
    <name type="scientific">Ogataea philodendri</name>
    <dbReference type="NCBI Taxonomy" id="1378263"/>
    <lineage>
        <taxon>Eukaryota</taxon>
        <taxon>Fungi</taxon>
        <taxon>Dikarya</taxon>
        <taxon>Ascomycota</taxon>
        <taxon>Saccharomycotina</taxon>
        <taxon>Pichiomycetes</taxon>
        <taxon>Pichiales</taxon>
        <taxon>Pichiaceae</taxon>
        <taxon>Ogataea</taxon>
    </lineage>
</organism>
<comment type="similarity">
    <text evidence="2">Belongs to the HIT family.</text>
</comment>
<evidence type="ECO:0000256" key="3">
    <source>
        <dbReference type="ARBA" id="ARBA00022490"/>
    </source>
</evidence>
<evidence type="ECO:0000313" key="8">
    <source>
        <dbReference type="Proteomes" id="UP000769157"/>
    </source>
</evidence>
<dbReference type="InterPro" id="IPR036265">
    <property type="entry name" value="HIT-like_sf"/>
</dbReference>
<dbReference type="GO" id="GO:0000290">
    <property type="term" value="P:deadenylation-dependent decapping of nuclear-transcribed mRNA"/>
    <property type="evidence" value="ECO:0007669"/>
    <property type="project" value="InterPro"/>
</dbReference>
<dbReference type="Gene3D" id="3.30.428.10">
    <property type="entry name" value="HIT-like"/>
    <property type="match status" value="1"/>
</dbReference>
<keyword evidence="8" id="KW-1185">Reference proteome</keyword>
<dbReference type="SUPFAM" id="SSF54197">
    <property type="entry name" value="HIT-like"/>
    <property type="match status" value="1"/>
</dbReference>
<sequence length="293" mass="33575">MSVNELVSRFEFGRVLSSDSQLKTVALLGSIDGKDAILQLEKSHFDVSQLPQLPVDQIREIASNDVYFWAMTTLKQSLDNPAAKLNIIYPATETHIRKFEKPVIHIVSETPLLYQQVVAPYIATMRGDRIKWVRNILYEGAEADRVVYKNDDFVLIPDMKWDGTTMESLYLCGIVFRDDIASIRDLNESHIEYLTKILTTLKTVVPQKYNIRADELRVFVHYQPSYYHFHIHVVNASYNGLGQSILAGKAILLEEVIDNLRFLGPKGYQQRTLTYAINESHKLWELGLNKTAL</sequence>
<proteinExistence type="inferred from homology"/>
<evidence type="ECO:0000256" key="5">
    <source>
        <dbReference type="PIRSR" id="PIRSR028973-1"/>
    </source>
</evidence>
<feature type="binding site" evidence="6">
    <location>
        <position position="132"/>
    </location>
    <ligand>
        <name>substrate</name>
    </ligand>
</feature>
<dbReference type="GO" id="GO:0016787">
    <property type="term" value="F:hydrolase activity"/>
    <property type="evidence" value="ECO:0007669"/>
    <property type="project" value="InterPro"/>
</dbReference>
<feature type="active site" description="Nucleophile" evidence="5">
    <location>
        <position position="230"/>
    </location>
</feature>
<dbReference type="Proteomes" id="UP000769157">
    <property type="component" value="Unassembled WGS sequence"/>
</dbReference>
<dbReference type="SUPFAM" id="SSF102860">
    <property type="entry name" value="mRNA decapping enzyme DcpS N-terminal domain"/>
    <property type="match status" value="1"/>
</dbReference>
<dbReference type="PANTHER" id="PTHR12978:SF0">
    <property type="entry name" value="M7GPPPX DIPHOSPHATASE"/>
    <property type="match status" value="1"/>
</dbReference>
<evidence type="ECO:0000256" key="2">
    <source>
        <dbReference type="ARBA" id="ARBA00010208"/>
    </source>
</evidence>
<keyword evidence="3" id="KW-0963">Cytoplasm</keyword>
<evidence type="ECO:0000313" key="7">
    <source>
        <dbReference type="EMBL" id="KAH3668679.1"/>
    </source>
</evidence>
<feature type="binding site" evidence="6">
    <location>
        <position position="160"/>
    </location>
    <ligand>
        <name>substrate</name>
    </ligand>
</feature>
<dbReference type="PIRSF" id="PIRSF028973">
    <property type="entry name" value="Scavenger_mRNA_decap_enz"/>
    <property type="match status" value="1"/>
</dbReference>
<evidence type="ECO:0000256" key="1">
    <source>
        <dbReference type="ARBA" id="ARBA00004496"/>
    </source>
</evidence>
<dbReference type="Gene3D" id="3.30.200.40">
    <property type="entry name" value="Scavenger mRNA decapping enzyme, N-terminal domain"/>
    <property type="match status" value="1"/>
</dbReference>
<keyword evidence="4" id="KW-0597">Phosphoprotein</keyword>